<keyword evidence="2" id="KW-1185">Reference proteome</keyword>
<dbReference type="EMBL" id="SRKY01000001">
    <property type="protein sequence ID" value="THH38503.1"/>
    <property type="molecule type" value="Genomic_DNA"/>
</dbReference>
<dbReference type="Proteomes" id="UP000306602">
    <property type="component" value="Unassembled WGS sequence"/>
</dbReference>
<dbReference type="AlphaFoldDB" id="A0A4V3XKW8"/>
<protein>
    <recommendedName>
        <fullName evidence="3">DUF2059 domain-containing protein</fullName>
    </recommendedName>
</protein>
<reference evidence="1 2" key="1">
    <citation type="submission" date="2019-04" db="EMBL/GenBank/DDBJ databases">
        <title>Shimia ponticola sp. nov., isolated from seawater.</title>
        <authorList>
            <person name="Kim Y.-O."/>
            <person name="Yoon J.-H."/>
        </authorList>
    </citation>
    <scope>NUCLEOTIDE SEQUENCE [LARGE SCALE GENOMIC DNA]</scope>
    <source>
        <strain evidence="1 2">MYP11</strain>
    </source>
</reference>
<name>A0A4V3XKW8_9RHOB</name>
<comment type="caution">
    <text evidence="1">The sequence shown here is derived from an EMBL/GenBank/DDBJ whole genome shotgun (WGS) entry which is preliminary data.</text>
</comment>
<accession>A0A4V3XKW8</accession>
<evidence type="ECO:0000313" key="1">
    <source>
        <dbReference type="EMBL" id="THH38503.1"/>
    </source>
</evidence>
<evidence type="ECO:0000313" key="2">
    <source>
        <dbReference type="Proteomes" id="UP000306602"/>
    </source>
</evidence>
<sequence>MALMLAPTLLWADAQLTRLYDLLEFDAYLEVTRIEGMREIEDGAPEMLGRSADGGYLAQMARVYDADRMRETILYHLERGLNSQQIDAALVFFGSDLGMRITEFEVAARRAISDTDVEESARDAWLRAEETHPWLSARIHDFIDVSDLIERNVSGALNSNLRFYQGLVDGGSIELTQDEMLIEVWAQEPALRDDTESWMGGYLLLAYQPLSQTDITDYLAFWKTDTGRALNAAVFAGYNALYDEISYATGRIIALNVDTQEL</sequence>
<evidence type="ECO:0008006" key="3">
    <source>
        <dbReference type="Google" id="ProtNLM"/>
    </source>
</evidence>
<organism evidence="1 2">
    <name type="scientific">Aliishimia ponticola</name>
    <dbReference type="NCBI Taxonomy" id="2499833"/>
    <lineage>
        <taxon>Bacteria</taxon>
        <taxon>Pseudomonadati</taxon>
        <taxon>Pseudomonadota</taxon>
        <taxon>Alphaproteobacteria</taxon>
        <taxon>Rhodobacterales</taxon>
        <taxon>Paracoccaceae</taxon>
        <taxon>Aliishimia</taxon>
    </lineage>
</organism>
<proteinExistence type="predicted"/>
<gene>
    <name evidence="1" type="ORF">E4Z66_02735</name>
</gene>